<feature type="transmembrane region" description="Helical" evidence="6">
    <location>
        <begin position="387"/>
        <end position="408"/>
    </location>
</feature>
<evidence type="ECO:0000256" key="6">
    <source>
        <dbReference type="SAM" id="Phobius"/>
    </source>
</evidence>
<accession>A0A1I7V109</accession>
<dbReference type="Pfam" id="PF00328">
    <property type="entry name" value="His_Phos_2"/>
    <property type="match status" value="1"/>
</dbReference>
<proteinExistence type="predicted"/>
<dbReference type="InterPro" id="IPR045263">
    <property type="entry name" value="GLUT"/>
</dbReference>
<dbReference type="GO" id="GO:0016791">
    <property type="term" value="F:phosphatase activity"/>
    <property type="evidence" value="ECO:0007669"/>
    <property type="project" value="UniProtKB-ARBA"/>
</dbReference>
<dbReference type="GO" id="GO:0016020">
    <property type="term" value="C:membrane"/>
    <property type="evidence" value="ECO:0007669"/>
    <property type="project" value="UniProtKB-SubCell"/>
</dbReference>
<feature type="transmembrane region" description="Helical" evidence="6">
    <location>
        <begin position="511"/>
        <end position="531"/>
    </location>
</feature>
<dbReference type="SUPFAM" id="SSF53254">
    <property type="entry name" value="Phosphoglycerate mutase-like"/>
    <property type="match status" value="1"/>
</dbReference>
<sequence length="539" mass="59856">MTEYNGSTVNVLMTTISVLIAILGVITSLLILTICLTLFFMLRSHPAKPEASALVALSSTPSTVTQGIQTTRPLTSRPSTVTQKEPGTATVTQEEEASTSPSGLSTVTQEEATTVTQEVTTVTQDAQPTVPQSKLIFAQTLFRHGARAPNKKFAELKELFPRGKGQLTDRGYNHSFLLGRFLRKRYVETGFLSGFMKSTEMKWLARQVLRCESTASTVGSGMFQTPEYPYLQVPIVSNDAHFDIYLNADFPGCKEYKRIMGTICPLLSGNYKSMQDWILGGVLDAFSLHKPLNFHEEPGFNSMILIELKEKSGNPFVKFWFKPEEITKEDHKLLDLTPLIPGCNRNPECPLEECSPTSLRGSFSFLSEVSYSAMTMVGSFLGQILPLFWLCFFLIPFCLIFTLALFILPETPKFLLINRDSEVEAIKSVQYYHGRDSDAKGILEEIRKEQEASEDVKTIQKILEVFREPHLRMALILSVSALTNTIGLWALLLSSTFFLENANVEGGVAKWSTTAMNLAYVAGTITGGLVIERSGRAQS</sequence>
<reference evidence="8" key="1">
    <citation type="submission" date="2016-11" db="UniProtKB">
        <authorList>
            <consortium name="WormBaseParasite"/>
        </authorList>
    </citation>
    <scope>IDENTIFICATION</scope>
</reference>
<feature type="compositionally biased region" description="Polar residues" evidence="5">
    <location>
        <begin position="65"/>
        <end position="105"/>
    </location>
</feature>
<feature type="transmembrane region" description="Helical" evidence="6">
    <location>
        <begin position="12"/>
        <end position="42"/>
    </location>
</feature>
<name>A0A1I7V109_9PELO</name>
<dbReference type="AlphaFoldDB" id="A0A1I7V109"/>
<dbReference type="PROSITE" id="PS00616">
    <property type="entry name" value="HIS_ACID_PHOSPHAT_1"/>
    <property type="match status" value="1"/>
</dbReference>
<dbReference type="STRING" id="1561998.A0A1I7V109"/>
<dbReference type="InterPro" id="IPR036259">
    <property type="entry name" value="MFS_trans_sf"/>
</dbReference>
<feature type="transmembrane region" description="Helical" evidence="6">
    <location>
        <begin position="474"/>
        <end position="499"/>
    </location>
</feature>
<dbReference type="PANTHER" id="PTHR23503">
    <property type="entry name" value="SOLUTE CARRIER FAMILY 2"/>
    <property type="match status" value="1"/>
</dbReference>
<comment type="subcellular location">
    <subcellularLocation>
        <location evidence="1">Membrane</location>
    </subcellularLocation>
</comment>
<evidence type="ECO:0000313" key="8">
    <source>
        <dbReference type="WBParaSite" id="Csp11.Scaffold630.g21330.t2"/>
    </source>
</evidence>
<organism evidence="7 8">
    <name type="scientific">Caenorhabditis tropicalis</name>
    <dbReference type="NCBI Taxonomy" id="1561998"/>
    <lineage>
        <taxon>Eukaryota</taxon>
        <taxon>Metazoa</taxon>
        <taxon>Ecdysozoa</taxon>
        <taxon>Nematoda</taxon>
        <taxon>Chromadorea</taxon>
        <taxon>Rhabditida</taxon>
        <taxon>Rhabditina</taxon>
        <taxon>Rhabditomorpha</taxon>
        <taxon>Rhabditoidea</taxon>
        <taxon>Rhabditidae</taxon>
        <taxon>Peloderinae</taxon>
        <taxon>Caenorhabditis</taxon>
    </lineage>
</organism>
<dbReference type="Pfam" id="PF00083">
    <property type="entry name" value="Sugar_tr"/>
    <property type="match status" value="1"/>
</dbReference>
<evidence type="ECO:0000256" key="4">
    <source>
        <dbReference type="ARBA" id="ARBA00023136"/>
    </source>
</evidence>
<dbReference type="WBParaSite" id="Csp11.Scaffold630.g21330.t2">
    <property type="protein sequence ID" value="Csp11.Scaffold630.g21330.t2"/>
    <property type="gene ID" value="Csp11.Scaffold630.g21330"/>
</dbReference>
<feature type="region of interest" description="Disordered" evidence="5">
    <location>
        <begin position="65"/>
        <end position="109"/>
    </location>
</feature>
<keyword evidence="4 6" id="KW-0472">Membrane</keyword>
<evidence type="ECO:0000256" key="2">
    <source>
        <dbReference type="ARBA" id="ARBA00022692"/>
    </source>
</evidence>
<dbReference type="CDD" id="cd07061">
    <property type="entry name" value="HP_HAP_like"/>
    <property type="match status" value="1"/>
</dbReference>
<keyword evidence="3 6" id="KW-1133">Transmembrane helix</keyword>
<dbReference type="eggNOG" id="KOG3720">
    <property type="taxonomic scope" value="Eukaryota"/>
</dbReference>
<keyword evidence="7" id="KW-1185">Reference proteome</keyword>
<dbReference type="eggNOG" id="KOG0569">
    <property type="taxonomic scope" value="Eukaryota"/>
</dbReference>
<dbReference type="Proteomes" id="UP000095282">
    <property type="component" value="Unplaced"/>
</dbReference>
<dbReference type="InterPro" id="IPR029033">
    <property type="entry name" value="His_PPase_superfam"/>
</dbReference>
<dbReference type="GO" id="GO:0015149">
    <property type="term" value="F:hexose transmembrane transporter activity"/>
    <property type="evidence" value="ECO:0007669"/>
    <property type="project" value="TreeGrafter"/>
</dbReference>
<keyword evidence="2 6" id="KW-0812">Transmembrane</keyword>
<dbReference type="Gene3D" id="1.20.1250.20">
    <property type="entry name" value="MFS general substrate transporter like domains"/>
    <property type="match status" value="1"/>
</dbReference>
<dbReference type="InterPro" id="IPR000560">
    <property type="entry name" value="His_Pase_clade-2"/>
</dbReference>
<dbReference type="InterPro" id="IPR005828">
    <property type="entry name" value="MFS_sugar_transport-like"/>
</dbReference>
<evidence type="ECO:0000256" key="5">
    <source>
        <dbReference type="SAM" id="MobiDB-lite"/>
    </source>
</evidence>
<dbReference type="SUPFAM" id="SSF103473">
    <property type="entry name" value="MFS general substrate transporter"/>
    <property type="match status" value="1"/>
</dbReference>
<evidence type="ECO:0000256" key="3">
    <source>
        <dbReference type="ARBA" id="ARBA00022989"/>
    </source>
</evidence>
<dbReference type="PANTHER" id="PTHR23503:SF29">
    <property type="entry name" value="MAJOR FACILITATOR SUPERFAMILY (MFS) PROFILE DOMAIN-CONTAINING PROTEIN"/>
    <property type="match status" value="1"/>
</dbReference>
<dbReference type="Gene3D" id="3.40.50.1240">
    <property type="entry name" value="Phosphoglycerate mutase-like"/>
    <property type="match status" value="2"/>
</dbReference>
<evidence type="ECO:0000313" key="7">
    <source>
        <dbReference type="Proteomes" id="UP000095282"/>
    </source>
</evidence>
<protein>
    <submittedName>
        <fullName evidence="8">ABC transporter domain-containing protein</fullName>
    </submittedName>
</protein>
<dbReference type="InterPro" id="IPR033379">
    <property type="entry name" value="Acid_Pase_AS"/>
</dbReference>
<evidence type="ECO:0000256" key="1">
    <source>
        <dbReference type="ARBA" id="ARBA00004370"/>
    </source>
</evidence>